<gene>
    <name evidence="1" type="ORF">CLV99_4093</name>
</gene>
<name>A0A4R6W4N6_9SPHI</name>
<organism evidence="1 2">
    <name type="scientific">Sphingobacterium yanglingense</name>
    <dbReference type="NCBI Taxonomy" id="1437280"/>
    <lineage>
        <taxon>Bacteria</taxon>
        <taxon>Pseudomonadati</taxon>
        <taxon>Bacteroidota</taxon>
        <taxon>Sphingobacteriia</taxon>
        <taxon>Sphingobacteriales</taxon>
        <taxon>Sphingobacteriaceae</taxon>
        <taxon>Sphingobacterium</taxon>
    </lineage>
</organism>
<dbReference type="AlphaFoldDB" id="A0A4R6W4N6"/>
<accession>A0A4R6W4N6</accession>
<protein>
    <submittedName>
        <fullName evidence="1">Uncharacterized protein</fullName>
    </submittedName>
</protein>
<comment type="caution">
    <text evidence="1">The sequence shown here is derived from an EMBL/GenBank/DDBJ whole genome shotgun (WGS) entry which is preliminary data.</text>
</comment>
<dbReference type="Proteomes" id="UP000295292">
    <property type="component" value="Unassembled WGS sequence"/>
</dbReference>
<sequence length="307" mass="35734">MELLWCQFFIDAYNKGIYEFSKDFLMPGTVLFLTVYFSIYLSKEEFRRQAEKEKIKDDEEKESILKILEMTNPKLIENIEEQLDNLNESKSDFSIDSFNNITFFKANTLIFESISSFGYHKLYTIISEKCVTNDESFYKYWSVISNTPRHQKHIEEYFTYINETYNRINKDLNALNHRIAISCSEIVHSVFEPYETYEVKKSDFETNPSVKLAIQVKEVLDAFKISGASRLRKIHSFLNSLDQLKNDPVSSKVLTAPFAQHVSDALGIVSGIEQLFNVANSSIDNYIDVFTKSKKNLEEMTFTTKAK</sequence>
<reference evidence="1 2" key="1">
    <citation type="submission" date="2019-03" db="EMBL/GenBank/DDBJ databases">
        <title>Genomic Encyclopedia of Archaeal and Bacterial Type Strains, Phase II (KMG-II): from individual species to whole genera.</title>
        <authorList>
            <person name="Goeker M."/>
        </authorList>
    </citation>
    <scope>NUCLEOTIDE SEQUENCE [LARGE SCALE GENOMIC DNA]</scope>
    <source>
        <strain evidence="1 2">DSM 28353</strain>
    </source>
</reference>
<keyword evidence="2" id="KW-1185">Reference proteome</keyword>
<evidence type="ECO:0000313" key="1">
    <source>
        <dbReference type="EMBL" id="TDQ73657.1"/>
    </source>
</evidence>
<dbReference type="EMBL" id="SNYV01000018">
    <property type="protein sequence ID" value="TDQ73657.1"/>
    <property type="molecule type" value="Genomic_DNA"/>
</dbReference>
<dbReference type="OrthoDB" id="9835011at2"/>
<dbReference type="RefSeq" id="WP_133586249.1">
    <property type="nucleotide sequence ID" value="NZ_SNYV01000018.1"/>
</dbReference>
<evidence type="ECO:0000313" key="2">
    <source>
        <dbReference type="Proteomes" id="UP000295292"/>
    </source>
</evidence>
<proteinExistence type="predicted"/>